<dbReference type="InterPro" id="IPR004401">
    <property type="entry name" value="YbaB/EbfC"/>
</dbReference>
<protein>
    <submittedName>
        <fullName evidence="2">YbaB/EbfC family nucleoid-associated protein</fullName>
    </submittedName>
</protein>
<dbReference type="Pfam" id="PF02575">
    <property type="entry name" value="YbaB_DNA_bd"/>
    <property type="match status" value="1"/>
</dbReference>
<evidence type="ECO:0000313" key="3">
    <source>
        <dbReference type="Proteomes" id="UP001595767"/>
    </source>
</evidence>
<sequence>MDELSTAADELTRHGQDLQRQASRFQDLQARMAQLGVTESTPDGRIAVTVDVNGATTAITLAPAVRGMDPATVAAQLMACTRRAQARLRGQVEELVYTLVGTGPAAATITDQYAERFPDPAPEPPQAPPAAPVAPWPSAPAQASPTPAPTTSRRPDRDRIVAPEEPDDEDLYFQRKSWLQ</sequence>
<reference evidence="3" key="1">
    <citation type="journal article" date="2019" name="Int. J. Syst. Evol. Microbiol.">
        <title>The Global Catalogue of Microorganisms (GCM) 10K type strain sequencing project: providing services to taxonomists for standard genome sequencing and annotation.</title>
        <authorList>
            <consortium name="The Broad Institute Genomics Platform"/>
            <consortium name="The Broad Institute Genome Sequencing Center for Infectious Disease"/>
            <person name="Wu L."/>
            <person name="Ma J."/>
        </authorList>
    </citation>
    <scope>NUCLEOTIDE SEQUENCE [LARGE SCALE GENOMIC DNA]</scope>
    <source>
        <strain evidence="3">CGMCC 4.7204</strain>
    </source>
</reference>
<comment type="caution">
    <text evidence="2">The sequence shown here is derived from an EMBL/GenBank/DDBJ whole genome shotgun (WGS) entry which is preliminary data.</text>
</comment>
<feature type="compositionally biased region" description="Pro residues" evidence="1">
    <location>
        <begin position="119"/>
        <end position="138"/>
    </location>
</feature>
<feature type="compositionally biased region" description="Basic and acidic residues" evidence="1">
    <location>
        <begin position="153"/>
        <end position="162"/>
    </location>
</feature>
<dbReference type="Gene3D" id="3.30.1310.10">
    <property type="entry name" value="Nucleoid-associated protein YbaB-like domain"/>
    <property type="match status" value="1"/>
</dbReference>
<keyword evidence="3" id="KW-1185">Reference proteome</keyword>
<proteinExistence type="predicted"/>
<feature type="compositionally biased region" description="Low complexity" evidence="1">
    <location>
        <begin position="139"/>
        <end position="152"/>
    </location>
</feature>
<accession>A0ABV8LE64</accession>
<name>A0ABV8LE64_9NOCA</name>
<gene>
    <name evidence="2" type="ORF">ACFOW8_28000</name>
</gene>
<dbReference type="SUPFAM" id="SSF82607">
    <property type="entry name" value="YbaB-like"/>
    <property type="match status" value="1"/>
</dbReference>
<evidence type="ECO:0000313" key="2">
    <source>
        <dbReference type="EMBL" id="MFC4128781.1"/>
    </source>
</evidence>
<dbReference type="InterPro" id="IPR036894">
    <property type="entry name" value="YbaB-like_sf"/>
</dbReference>
<feature type="region of interest" description="Disordered" evidence="1">
    <location>
        <begin position="115"/>
        <end position="180"/>
    </location>
</feature>
<evidence type="ECO:0000256" key="1">
    <source>
        <dbReference type="SAM" id="MobiDB-lite"/>
    </source>
</evidence>
<dbReference type="EMBL" id="JBHSBA010000015">
    <property type="protein sequence ID" value="MFC4128781.1"/>
    <property type="molecule type" value="Genomic_DNA"/>
</dbReference>
<organism evidence="2 3">
    <name type="scientific">Nocardia rhizosphaerae</name>
    <dbReference type="NCBI Taxonomy" id="1691571"/>
    <lineage>
        <taxon>Bacteria</taxon>
        <taxon>Bacillati</taxon>
        <taxon>Actinomycetota</taxon>
        <taxon>Actinomycetes</taxon>
        <taxon>Mycobacteriales</taxon>
        <taxon>Nocardiaceae</taxon>
        <taxon>Nocardia</taxon>
    </lineage>
</organism>
<dbReference type="Proteomes" id="UP001595767">
    <property type="component" value="Unassembled WGS sequence"/>
</dbReference>